<evidence type="ECO:0000313" key="5">
    <source>
        <dbReference type="Proteomes" id="UP000317315"/>
    </source>
</evidence>
<sequence>MKSSKAILVLVILIALGVVVGKVLIKKRRVELLSYTPPKSYPLPVEYAVVKRGNINERFKYLGQVLPYTYASISTKVSGTVLKVYKREGEHFKKGELLARIDSSEIENTILALENQKKAKESLLKGLESQLKAAEVAEKNARNEYERELFLFRRGAVPKEAVEKYQNLYESAKARVETIKSQMRELKHAIISIEKQEKSVASKLKYTEIRALKSGTVANVLLYPGDEALPGKPIMKVFYDSDGFRVLVNVPPRDARETELGSPVKVEGLEIGRVEKIYPAANQKNSLYTVEIRLNKLKGIKPGELVETVLEGKSYEGFVLPYSAILHLKDGSYVLTVQGHSVKAVPVKVIKRVNNRVVVSGNLLEGEKVVVGRESKLLEVLRVKNVNLVEAFNG</sequence>
<dbReference type="PANTHER" id="PTHR30469:SF15">
    <property type="entry name" value="HLYD FAMILY OF SECRETION PROTEINS"/>
    <property type="match status" value="1"/>
</dbReference>
<dbReference type="InterPro" id="IPR058647">
    <property type="entry name" value="BSH_CzcB-like"/>
</dbReference>
<name>A0A521DAI6_9BACT</name>
<feature type="domain" description="CzcB-like barrel-sandwich hybrid" evidence="3">
    <location>
        <begin position="71"/>
        <end position="226"/>
    </location>
</feature>
<organism evidence="4 5">
    <name type="scientific">Balnearium lithotrophicum</name>
    <dbReference type="NCBI Taxonomy" id="223788"/>
    <lineage>
        <taxon>Bacteria</taxon>
        <taxon>Pseudomonadati</taxon>
        <taxon>Aquificota</taxon>
        <taxon>Aquificia</taxon>
        <taxon>Desulfurobacteriales</taxon>
        <taxon>Desulfurobacteriaceae</taxon>
        <taxon>Balnearium</taxon>
    </lineage>
</organism>
<gene>
    <name evidence="4" type="ORF">SAMN06269117_11833</name>
</gene>
<reference evidence="4 5" key="1">
    <citation type="submission" date="2017-05" db="EMBL/GenBank/DDBJ databases">
        <authorList>
            <person name="Varghese N."/>
            <person name="Submissions S."/>
        </authorList>
    </citation>
    <scope>NUCLEOTIDE SEQUENCE [LARGE SCALE GENOMIC DNA]</scope>
    <source>
        <strain evidence="4 5">DSM 16304</strain>
    </source>
</reference>
<evidence type="ECO:0000256" key="1">
    <source>
        <dbReference type="ARBA" id="ARBA00009477"/>
    </source>
</evidence>
<dbReference type="Gene3D" id="2.40.420.20">
    <property type="match status" value="1"/>
</dbReference>
<dbReference type="RefSeq" id="WP_142935890.1">
    <property type="nucleotide sequence ID" value="NZ_FXTM01000018.1"/>
</dbReference>
<dbReference type="AlphaFoldDB" id="A0A521DAI6"/>
<proteinExistence type="inferred from homology"/>
<keyword evidence="2" id="KW-0175">Coiled coil</keyword>
<dbReference type="InterPro" id="IPR006143">
    <property type="entry name" value="RND_pump_MFP"/>
</dbReference>
<dbReference type="OrthoDB" id="9777308at2"/>
<dbReference type="NCBIfam" id="TIGR01730">
    <property type="entry name" value="RND_mfp"/>
    <property type="match status" value="1"/>
</dbReference>
<keyword evidence="5" id="KW-1185">Reference proteome</keyword>
<dbReference type="GO" id="GO:0015562">
    <property type="term" value="F:efflux transmembrane transporter activity"/>
    <property type="evidence" value="ECO:0007669"/>
    <property type="project" value="TreeGrafter"/>
</dbReference>
<evidence type="ECO:0000256" key="2">
    <source>
        <dbReference type="SAM" id="Coils"/>
    </source>
</evidence>
<dbReference type="Gene3D" id="1.10.287.470">
    <property type="entry name" value="Helix hairpin bin"/>
    <property type="match status" value="1"/>
</dbReference>
<dbReference type="PANTHER" id="PTHR30469">
    <property type="entry name" value="MULTIDRUG RESISTANCE PROTEIN MDTA"/>
    <property type="match status" value="1"/>
</dbReference>
<dbReference type="Pfam" id="PF25973">
    <property type="entry name" value="BSH_CzcB"/>
    <property type="match status" value="1"/>
</dbReference>
<dbReference type="SUPFAM" id="SSF111369">
    <property type="entry name" value="HlyD-like secretion proteins"/>
    <property type="match status" value="1"/>
</dbReference>
<protein>
    <submittedName>
        <fullName evidence="4">RND family efflux transporter, MFP subunit</fullName>
    </submittedName>
</protein>
<dbReference type="Proteomes" id="UP000317315">
    <property type="component" value="Unassembled WGS sequence"/>
</dbReference>
<accession>A0A521DAI6</accession>
<comment type="similarity">
    <text evidence="1">Belongs to the membrane fusion protein (MFP) (TC 8.A.1) family.</text>
</comment>
<evidence type="ECO:0000259" key="3">
    <source>
        <dbReference type="Pfam" id="PF25973"/>
    </source>
</evidence>
<dbReference type="EMBL" id="FXTM01000018">
    <property type="protein sequence ID" value="SMO68091.1"/>
    <property type="molecule type" value="Genomic_DNA"/>
</dbReference>
<dbReference type="Gene3D" id="2.40.30.170">
    <property type="match status" value="1"/>
</dbReference>
<evidence type="ECO:0000313" key="4">
    <source>
        <dbReference type="EMBL" id="SMO68091.1"/>
    </source>
</evidence>
<dbReference type="Gene3D" id="2.40.50.100">
    <property type="match status" value="1"/>
</dbReference>
<feature type="coiled-coil region" evidence="2">
    <location>
        <begin position="110"/>
        <end position="196"/>
    </location>
</feature>
<dbReference type="GO" id="GO:1990281">
    <property type="term" value="C:efflux pump complex"/>
    <property type="evidence" value="ECO:0007669"/>
    <property type="project" value="TreeGrafter"/>
</dbReference>